<dbReference type="InterPro" id="IPR023091">
    <property type="entry name" value="MetalPrtase_cat_dom_sf_prd"/>
</dbReference>
<feature type="binding site" evidence="7">
    <location>
        <position position="134"/>
    </location>
    <ligand>
        <name>Zn(2+)</name>
        <dbReference type="ChEBI" id="CHEBI:29105"/>
        <note>catalytic</note>
    </ligand>
</feature>
<dbReference type="NCBIfam" id="TIGR00043">
    <property type="entry name" value="rRNA maturation RNase YbeY"/>
    <property type="match status" value="1"/>
</dbReference>
<dbReference type="EMBL" id="CP150951">
    <property type="protein sequence ID" value="WZC48694.1"/>
    <property type="molecule type" value="Genomic_DNA"/>
</dbReference>
<keyword evidence="7" id="KW-0698">rRNA processing</keyword>
<dbReference type="HAMAP" id="MF_00009">
    <property type="entry name" value="Endoribonucl_YbeY"/>
    <property type="match status" value="1"/>
</dbReference>
<evidence type="ECO:0000256" key="4">
    <source>
        <dbReference type="ARBA" id="ARBA00022759"/>
    </source>
</evidence>
<dbReference type="PANTHER" id="PTHR46986">
    <property type="entry name" value="ENDORIBONUCLEASE YBEY, CHLOROPLASTIC"/>
    <property type="match status" value="1"/>
</dbReference>
<evidence type="ECO:0000256" key="3">
    <source>
        <dbReference type="ARBA" id="ARBA00022723"/>
    </source>
</evidence>
<keyword evidence="7" id="KW-0963">Cytoplasm</keyword>
<keyword evidence="4 7" id="KW-0255">Endonuclease</keyword>
<dbReference type="Gene3D" id="3.40.390.30">
    <property type="entry name" value="Metalloproteases ('zincins'), catalytic domain"/>
    <property type="match status" value="1"/>
</dbReference>
<name>A0ABZ2V7X7_9RHOB</name>
<comment type="function">
    <text evidence="7">Single strand-specific metallo-endoribonuclease involved in late-stage 70S ribosome quality control and in maturation of the 3' terminus of the 16S rRNA.</text>
</comment>
<keyword evidence="2 7" id="KW-0540">Nuclease</keyword>
<accession>A0ABZ2V7X7</accession>
<dbReference type="Pfam" id="PF02130">
    <property type="entry name" value="YbeY"/>
    <property type="match status" value="1"/>
</dbReference>
<evidence type="ECO:0000313" key="10">
    <source>
        <dbReference type="Proteomes" id="UP001440612"/>
    </source>
</evidence>
<evidence type="ECO:0000256" key="6">
    <source>
        <dbReference type="ARBA" id="ARBA00022833"/>
    </source>
</evidence>
<comment type="subcellular location">
    <subcellularLocation>
        <location evidence="7">Cytoplasm</location>
    </subcellularLocation>
</comment>
<evidence type="ECO:0000313" key="9">
    <source>
        <dbReference type="EMBL" id="WZC48694.1"/>
    </source>
</evidence>
<dbReference type="PANTHER" id="PTHR46986:SF1">
    <property type="entry name" value="ENDORIBONUCLEASE YBEY, CHLOROPLASTIC"/>
    <property type="match status" value="1"/>
</dbReference>
<feature type="binding site" evidence="7">
    <location>
        <position position="128"/>
    </location>
    <ligand>
        <name>Zn(2+)</name>
        <dbReference type="ChEBI" id="CHEBI:29105"/>
        <note>catalytic</note>
    </ligand>
</feature>
<reference evidence="10" key="1">
    <citation type="submission" date="2024-04" db="EMBL/GenBank/DDBJ databases">
        <title>Phylogenomic analyses of a clade within the roseobacter group suggest taxonomic reassignments of species of the genera Aestuariivita, Citreicella, Loktanella, Nautella, Pelagibaca, Ruegeria, Thalassobius, Thiobacimonas and Tropicibacter, and the proposal o.</title>
        <authorList>
            <person name="Jeon C.O."/>
        </authorList>
    </citation>
    <scope>NUCLEOTIDE SEQUENCE [LARGE SCALE GENOMIC DNA]</scope>
    <source>
        <strain evidence="10">BS5-3</strain>
    </source>
</reference>
<organism evidence="9 10">
    <name type="scientific">Yoonia phaeophyticola</name>
    <dbReference type="NCBI Taxonomy" id="3137369"/>
    <lineage>
        <taxon>Bacteria</taxon>
        <taxon>Pseudomonadati</taxon>
        <taxon>Pseudomonadota</taxon>
        <taxon>Alphaproteobacteria</taxon>
        <taxon>Rhodobacterales</taxon>
        <taxon>Paracoccaceae</taxon>
        <taxon>Yoonia</taxon>
    </lineage>
</organism>
<keyword evidence="6 7" id="KW-0862">Zinc</keyword>
<comment type="similarity">
    <text evidence="1 7">Belongs to the endoribonuclease YbeY family.</text>
</comment>
<gene>
    <name evidence="7 9" type="primary">ybeY</name>
    <name evidence="9" type="ORF">AABB29_17935</name>
</gene>
<dbReference type="SUPFAM" id="SSF55486">
    <property type="entry name" value="Metalloproteases ('zincins'), catalytic domain"/>
    <property type="match status" value="1"/>
</dbReference>
<keyword evidence="3 7" id="KW-0479">Metal-binding</keyword>
<dbReference type="RefSeq" id="WP_341366807.1">
    <property type="nucleotide sequence ID" value="NZ_CP150951.2"/>
</dbReference>
<evidence type="ECO:0000256" key="5">
    <source>
        <dbReference type="ARBA" id="ARBA00022801"/>
    </source>
</evidence>
<sequence length="172" mass="19041">MSVDCVVEETRWGDIAELAQIASDAVLSRLGMLPDAYEISVLACNDARIAALNADFRGKPQPTNVLSWPSEERSSQIDGDMPDLPKQGPDSELGDIAIAFETCMREAEAANKTMRDHTLHLLIHGTLHLLGFDHERDRDATLMEGLETEILGKLGICDPYKDRLAQFTGLYR</sequence>
<keyword evidence="7" id="KW-0690">Ribosome biogenesis</keyword>
<dbReference type="EC" id="3.1.-.-" evidence="7"/>
<evidence type="ECO:0000256" key="1">
    <source>
        <dbReference type="ARBA" id="ARBA00010875"/>
    </source>
</evidence>
<feature type="binding site" evidence="7">
    <location>
        <position position="124"/>
    </location>
    <ligand>
        <name>Zn(2+)</name>
        <dbReference type="ChEBI" id="CHEBI:29105"/>
        <note>catalytic</note>
    </ligand>
</feature>
<keyword evidence="10" id="KW-1185">Reference proteome</keyword>
<evidence type="ECO:0000256" key="8">
    <source>
        <dbReference type="SAM" id="MobiDB-lite"/>
    </source>
</evidence>
<comment type="cofactor">
    <cofactor evidence="7">
        <name>Zn(2+)</name>
        <dbReference type="ChEBI" id="CHEBI:29105"/>
    </cofactor>
    <text evidence="7">Binds 1 zinc ion.</text>
</comment>
<evidence type="ECO:0000256" key="2">
    <source>
        <dbReference type="ARBA" id="ARBA00022722"/>
    </source>
</evidence>
<keyword evidence="5 7" id="KW-0378">Hydrolase</keyword>
<protein>
    <recommendedName>
        <fullName evidence="7">Endoribonuclease YbeY</fullName>
        <ecNumber evidence="7">3.1.-.-</ecNumber>
    </recommendedName>
</protein>
<dbReference type="InterPro" id="IPR020549">
    <property type="entry name" value="YbeY_CS"/>
</dbReference>
<evidence type="ECO:0000256" key="7">
    <source>
        <dbReference type="HAMAP-Rule" id="MF_00009"/>
    </source>
</evidence>
<dbReference type="Proteomes" id="UP001440612">
    <property type="component" value="Chromosome"/>
</dbReference>
<dbReference type="PROSITE" id="PS01306">
    <property type="entry name" value="UPF0054"/>
    <property type="match status" value="1"/>
</dbReference>
<proteinExistence type="inferred from homology"/>
<feature type="region of interest" description="Disordered" evidence="8">
    <location>
        <begin position="61"/>
        <end position="88"/>
    </location>
</feature>
<dbReference type="InterPro" id="IPR002036">
    <property type="entry name" value="YbeY"/>
</dbReference>